<keyword evidence="8" id="KW-0862">Zinc</keyword>
<keyword evidence="6" id="KW-0479">Metal-binding</keyword>
<evidence type="ECO:0000256" key="17">
    <source>
        <dbReference type="ARBA" id="ARBA00067786"/>
    </source>
</evidence>
<dbReference type="Pfam" id="PF03950">
    <property type="entry name" value="tRNA-synt_1c_C"/>
    <property type="match status" value="1"/>
</dbReference>
<comment type="catalytic activity">
    <reaction evidence="15">
        <text>tRNA(Pro) + L-proline + ATP = L-prolyl-tRNA(Pro) + AMP + diphosphate</text>
        <dbReference type="Rhea" id="RHEA:14305"/>
        <dbReference type="Rhea" id="RHEA-COMP:9700"/>
        <dbReference type="Rhea" id="RHEA-COMP:9702"/>
        <dbReference type="ChEBI" id="CHEBI:30616"/>
        <dbReference type="ChEBI" id="CHEBI:33019"/>
        <dbReference type="ChEBI" id="CHEBI:60039"/>
        <dbReference type="ChEBI" id="CHEBI:78442"/>
        <dbReference type="ChEBI" id="CHEBI:78532"/>
        <dbReference type="ChEBI" id="CHEBI:456215"/>
        <dbReference type="EC" id="6.1.1.15"/>
    </reaction>
    <physiologicalReaction direction="left-to-right" evidence="15">
        <dbReference type="Rhea" id="RHEA:14306"/>
    </physiologicalReaction>
</comment>
<keyword evidence="12" id="KW-0030">Aminoacyl-tRNA synthetase</keyword>
<evidence type="ECO:0000256" key="16">
    <source>
        <dbReference type="ARBA" id="ARBA00061295"/>
    </source>
</evidence>
<reference evidence="24" key="3">
    <citation type="submission" date="2025-09" db="UniProtKB">
        <authorList>
            <consortium name="Ensembl"/>
        </authorList>
    </citation>
    <scope>IDENTIFICATION</scope>
</reference>
<evidence type="ECO:0000256" key="8">
    <source>
        <dbReference type="ARBA" id="ARBA00022833"/>
    </source>
</evidence>
<dbReference type="Gene3D" id="1.20.1050.130">
    <property type="match status" value="1"/>
</dbReference>
<dbReference type="SUPFAM" id="SSF47616">
    <property type="entry name" value="GST C-terminal domain-like"/>
    <property type="match status" value="1"/>
</dbReference>
<evidence type="ECO:0000256" key="10">
    <source>
        <dbReference type="ARBA" id="ARBA00022884"/>
    </source>
</evidence>
<evidence type="ECO:0000256" key="6">
    <source>
        <dbReference type="ARBA" id="ARBA00022723"/>
    </source>
</evidence>
<evidence type="ECO:0000259" key="21">
    <source>
        <dbReference type="PROSITE" id="PS50405"/>
    </source>
</evidence>
<dbReference type="InterPro" id="IPR000924">
    <property type="entry name" value="Glu/Gln-tRNA-synth"/>
</dbReference>
<dbReference type="InterPro" id="IPR006195">
    <property type="entry name" value="aa-tRNA-synth_II"/>
</dbReference>
<feature type="chain" id="PRO_5025340963" description="Bifunctional glutamate/proline--tRNA ligase" evidence="20">
    <location>
        <begin position="23"/>
        <end position="1574"/>
    </location>
</feature>
<dbReference type="Gene3D" id="1.10.287.10">
    <property type="entry name" value="S15/NS1, RNA-binding"/>
    <property type="match status" value="4"/>
</dbReference>
<dbReference type="InterPro" id="IPR033721">
    <property type="entry name" value="ProRS_core_arch_euk"/>
</dbReference>
<proteinExistence type="inferred from homology"/>
<evidence type="ECO:0000256" key="20">
    <source>
        <dbReference type="SAM" id="SignalP"/>
    </source>
</evidence>
<dbReference type="InterPro" id="IPR011035">
    <property type="entry name" value="Ribosomal_bL25/Gln-tRNA_synth"/>
</dbReference>
<evidence type="ECO:0000256" key="18">
    <source>
        <dbReference type="ARBA" id="ARBA00076053"/>
    </source>
</evidence>
<dbReference type="SUPFAM" id="SSF64586">
    <property type="entry name" value="C-terminal domain of ProRS"/>
    <property type="match status" value="1"/>
</dbReference>
<evidence type="ECO:0000256" key="2">
    <source>
        <dbReference type="ARBA" id="ARBA00012831"/>
    </source>
</evidence>
<evidence type="ECO:0000259" key="22">
    <source>
        <dbReference type="PROSITE" id="PS50862"/>
    </source>
</evidence>
<evidence type="ECO:0000256" key="9">
    <source>
        <dbReference type="ARBA" id="ARBA00022840"/>
    </source>
</evidence>
<evidence type="ECO:0000256" key="13">
    <source>
        <dbReference type="ARBA" id="ARBA00023268"/>
    </source>
</evidence>
<evidence type="ECO:0000256" key="12">
    <source>
        <dbReference type="ARBA" id="ARBA00023146"/>
    </source>
</evidence>
<dbReference type="PROSITE" id="PS50862">
    <property type="entry name" value="AA_TRNA_LIGASE_II"/>
    <property type="match status" value="1"/>
</dbReference>
<keyword evidence="9" id="KW-0067">ATP-binding</keyword>
<dbReference type="PRINTS" id="PR00987">
    <property type="entry name" value="TRNASYNTHGLU"/>
</dbReference>
<dbReference type="InterPro" id="IPR002314">
    <property type="entry name" value="aa-tRNA-synt_IIb"/>
</dbReference>
<protein>
    <recommendedName>
        <fullName evidence="17">Bifunctional glutamate/proline--tRNA ligase</fullName>
        <ecNumber evidence="2">6.1.1.15</ecNumber>
        <ecNumber evidence="3">6.1.1.17</ecNumber>
    </recommendedName>
    <alternativeName>
        <fullName evidence="18">Bifunctional aminoacyl-tRNA synthetase</fullName>
    </alternativeName>
</protein>
<dbReference type="PANTHER" id="PTHR43382:SF2">
    <property type="entry name" value="BIFUNCTIONAL GLUTAMATE_PROLINE--TRNA LIGASE"/>
    <property type="match status" value="1"/>
</dbReference>
<evidence type="ECO:0000256" key="15">
    <source>
        <dbReference type="ARBA" id="ARBA00050792"/>
    </source>
</evidence>
<dbReference type="GeneTree" id="ENSGT00550000074815"/>
<dbReference type="SUPFAM" id="SSF52374">
    <property type="entry name" value="Nucleotidylyl transferase"/>
    <property type="match status" value="1"/>
</dbReference>
<dbReference type="InterPro" id="IPR001412">
    <property type="entry name" value="aa-tRNA-synth_I_CS"/>
</dbReference>
<dbReference type="NCBIfam" id="TIGR00463">
    <property type="entry name" value="gltX_arch"/>
    <property type="match status" value="1"/>
</dbReference>
<dbReference type="Pfam" id="PF03129">
    <property type="entry name" value="HGTP_anticodon"/>
    <property type="match status" value="1"/>
</dbReference>
<feature type="compositionally biased region" description="Basic and acidic residues" evidence="19">
    <location>
        <begin position="703"/>
        <end position="713"/>
    </location>
</feature>
<evidence type="ECO:0000256" key="5">
    <source>
        <dbReference type="ARBA" id="ARBA00022598"/>
    </source>
</evidence>
<feature type="domain" description="WHEP-TRS" evidence="23">
    <location>
        <begin position="744"/>
        <end position="800"/>
    </location>
</feature>
<comment type="catalytic activity">
    <reaction evidence="14">
        <text>tRNA(Glu) + L-glutamate + ATP = L-glutamyl-tRNA(Glu) + AMP + diphosphate</text>
        <dbReference type="Rhea" id="RHEA:23540"/>
        <dbReference type="Rhea" id="RHEA-COMP:9663"/>
        <dbReference type="Rhea" id="RHEA-COMP:9680"/>
        <dbReference type="ChEBI" id="CHEBI:29985"/>
        <dbReference type="ChEBI" id="CHEBI:30616"/>
        <dbReference type="ChEBI" id="CHEBI:33019"/>
        <dbReference type="ChEBI" id="CHEBI:78442"/>
        <dbReference type="ChEBI" id="CHEBI:78520"/>
        <dbReference type="ChEBI" id="CHEBI:456215"/>
        <dbReference type="EC" id="6.1.1.17"/>
    </reaction>
    <physiologicalReaction direction="left-to-right" evidence="14">
        <dbReference type="Rhea" id="RHEA:23541"/>
    </physiologicalReaction>
</comment>
<dbReference type="InterPro" id="IPR004154">
    <property type="entry name" value="Anticodon-bd"/>
</dbReference>
<dbReference type="Gene3D" id="2.40.240.10">
    <property type="entry name" value="Ribosomal Protein L25, Chain P"/>
    <property type="match status" value="1"/>
</dbReference>
<evidence type="ECO:0000256" key="4">
    <source>
        <dbReference type="ARBA" id="ARBA00022553"/>
    </source>
</evidence>
<dbReference type="HAMAP" id="MF_02076">
    <property type="entry name" value="Glu_tRNA_synth_type2"/>
    <property type="match status" value="1"/>
</dbReference>
<evidence type="ECO:0000256" key="14">
    <source>
        <dbReference type="ARBA" id="ARBA00047366"/>
    </source>
</evidence>
<keyword evidence="10" id="KW-0694">RNA-binding</keyword>
<dbReference type="FunFam" id="3.30.930.10:FF:000007">
    <property type="entry name" value="Bifunctional glutamate/proline--tRNA ligase"/>
    <property type="match status" value="1"/>
</dbReference>
<dbReference type="NCBIfam" id="TIGR00408">
    <property type="entry name" value="proS_fam_I"/>
    <property type="match status" value="1"/>
</dbReference>
<dbReference type="GO" id="GO:0005524">
    <property type="term" value="F:ATP binding"/>
    <property type="evidence" value="ECO:0007669"/>
    <property type="project" value="UniProtKB-KW"/>
</dbReference>
<comment type="similarity">
    <text evidence="1">In the C-terminal section; belongs to the class-II aminoacyl-tRNA synthetase family.</text>
</comment>
<feature type="region of interest" description="Disordered" evidence="19">
    <location>
        <begin position="791"/>
        <end position="821"/>
    </location>
</feature>
<feature type="domain" description="WHEP-TRS" evidence="23">
    <location>
        <begin position="814"/>
        <end position="870"/>
    </location>
</feature>
<dbReference type="GO" id="GO:0006433">
    <property type="term" value="P:prolyl-tRNA aminoacylation"/>
    <property type="evidence" value="ECO:0007669"/>
    <property type="project" value="InterPro"/>
</dbReference>
<dbReference type="GO" id="GO:0004818">
    <property type="term" value="F:glutamate-tRNA ligase activity"/>
    <property type="evidence" value="ECO:0007669"/>
    <property type="project" value="UniProtKB-EC"/>
</dbReference>
<feature type="region of interest" description="Disordered" evidence="19">
    <location>
        <begin position="942"/>
        <end position="976"/>
    </location>
</feature>
<reference evidence="24" key="1">
    <citation type="submission" date="2021-04" db="EMBL/GenBank/DDBJ databases">
        <authorList>
            <consortium name="Wellcome Sanger Institute Data Sharing"/>
        </authorList>
    </citation>
    <scope>NUCLEOTIDE SEQUENCE [LARGE SCALE GENOMIC DNA]</scope>
</reference>
<dbReference type="Proteomes" id="UP000472265">
    <property type="component" value="Chromosome 4"/>
</dbReference>
<feature type="domain" description="WHEP-TRS" evidence="23">
    <location>
        <begin position="897"/>
        <end position="953"/>
    </location>
</feature>
<dbReference type="InterPro" id="IPR004526">
    <property type="entry name" value="Glu-tRNA-synth_arc/euk"/>
</dbReference>
<comment type="similarity">
    <text evidence="16">In the N-terminal section; belongs to the class-I aminoacyl-tRNA synthetase family. Glutamate--tRNA ligase type 2 subfamily.</text>
</comment>
<evidence type="ECO:0000313" key="25">
    <source>
        <dbReference type="Proteomes" id="UP000472265"/>
    </source>
</evidence>
<dbReference type="InterPro" id="IPR000738">
    <property type="entry name" value="WHEP-TRS_dom"/>
</dbReference>
<dbReference type="SMART" id="SM00946">
    <property type="entry name" value="ProRS-C_1"/>
    <property type="match status" value="1"/>
</dbReference>
<dbReference type="SMART" id="SM00991">
    <property type="entry name" value="WHEP-TRS"/>
    <property type="match status" value="4"/>
</dbReference>
<keyword evidence="13" id="KW-0511">Multifunctional enzyme</keyword>
<dbReference type="SUPFAM" id="SSF52954">
    <property type="entry name" value="Class II aaRS ABD-related"/>
    <property type="match status" value="1"/>
</dbReference>
<evidence type="ECO:0000256" key="11">
    <source>
        <dbReference type="ARBA" id="ARBA00022917"/>
    </source>
</evidence>
<feature type="region of interest" description="Disordered" evidence="19">
    <location>
        <begin position="703"/>
        <end position="737"/>
    </location>
</feature>
<dbReference type="Pfam" id="PF00749">
    <property type="entry name" value="tRNA-synt_1c"/>
    <property type="match status" value="1"/>
</dbReference>
<dbReference type="InterPro" id="IPR020059">
    <property type="entry name" value="Glu/Gln-tRNA-synth_Ib_codon-bd"/>
</dbReference>
<dbReference type="FunFam" id="3.40.50.620:FF:000070">
    <property type="entry name" value="Bifunctional glutamate/proline--tRNA ligase"/>
    <property type="match status" value="1"/>
</dbReference>
<dbReference type="GO" id="GO:0003723">
    <property type="term" value="F:RNA binding"/>
    <property type="evidence" value="ECO:0007669"/>
    <property type="project" value="UniProtKB-KW"/>
</dbReference>
<dbReference type="InterPro" id="IPR010987">
    <property type="entry name" value="Glutathione-S-Trfase_C-like"/>
</dbReference>
<dbReference type="Pfam" id="PF09180">
    <property type="entry name" value="ProRS-C_1"/>
    <property type="match status" value="1"/>
</dbReference>
<feature type="region of interest" description="Disordered" evidence="19">
    <location>
        <begin position="865"/>
        <end position="898"/>
    </location>
</feature>
<reference evidence="24" key="2">
    <citation type="submission" date="2025-08" db="UniProtKB">
        <authorList>
            <consortium name="Ensembl"/>
        </authorList>
    </citation>
    <scope>IDENTIFICATION</scope>
</reference>
<dbReference type="Gene3D" id="3.30.110.30">
    <property type="entry name" value="C-terminal domain of ProRS"/>
    <property type="match status" value="1"/>
</dbReference>
<dbReference type="CDD" id="cd00807">
    <property type="entry name" value="GlnRS_core"/>
    <property type="match status" value="1"/>
</dbReference>
<keyword evidence="5" id="KW-0436">Ligase</keyword>
<dbReference type="CDD" id="cd00862">
    <property type="entry name" value="ProRS_anticodon_zinc"/>
    <property type="match status" value="1"/>
</dbReference>
<evidence type="ECO:0000313" key="24">
    <source>
        <dbReference type="Ensembl" id="ENSSAUP00010064850.1"/>
    </source>
</evidence>
<dbReference type="InterPro" id="IPR036282">
    <property type="entry name" value="Glutathione-S-Trfase_C_sf"/>
</dbReference>
<dbReference type="Gene3D" id="3.30.930.10">
    <property type="entry name" value="Bira Bifunctional Protein, Domain 2"/>
    <property type="match status" value="1"/>
</dbReference>
<dbReference type="FunFam" id="3.30.110.30:FF:000001">
    <property type="entry name" value="Bifunctional glutamate/proline--tRNA ligase"/>
    <property type="match status" value="1"/>
</dbReference>
<dbReference type="InterPro" id="IPR020056">
    <property type="entry name" value="Rbsml_bL25/Gln-tRNA_synth_N"/>
</dbReference>
<dbReference type="FunFam" id="1.10.287.10:FF:000004">
    <property type="entry name" value="bifunctional glutamate/proline--tRNA ligase"/>
    <property type="match status" value="1"/>
</dbReference>
<feature type="domain" description="GST C-terminal" evidence="21">
    <location>
        <begin position="40"/>
        <end position="167"/>
    </location>
</feature>
<dbReference type="CDD" id="cd00778">
    <property type="entry name" value="ProRS_core_arch_euk"/>
    <property type="match status" value="1"/>
</dbReference>
<feature type="domain" description="Aminoacyl-transfer RNA synthetases class-II family profile" evidence="22">
    <location>
        <begin position="1117"/>
        <end position="1368"/>
    </location>
</feature>
<dbReference type="EC" id="6.1.1.17" evidence="3"/>
<dbReference type="FunFam" id="1.10.287.10:FF:000006">
    <property type="entry name" value="Bifunctional glutamate/proline--tRNA ligase"/>
    <property type="match status" value="3"/>
</dbReference>
<dbReference type="PANTHER" id="PTHR43382">
    <property type="entry name" value="PROLYL-TRNA SYNTHETASE"/>
    <property type="match status" value="1"/>
</dbReference>
<dbReference type="CDD" id="cd00936">
    <property type="entry name" value="WEPRS_RNA"/>
    <property type="match status" value="4"/>
</dbReference>
<sequence>MTMLNFLLCPAGALLTAEHVKGSVQVSVEEGKDTRLHVSDAVQFSDANSISRYLARVAPALGLYGANTMEQTEVDHWLEFSARRLCGQPGLTVALAELDKALSLRTFLVGHAITLADLSVWAALKGHDEWPSQGKSFSHVNRWFFFLSSQVPFSAVGNKYTAKKAPMSKSNVSSDEKKQDLGKFVDLPGAEMGKVVVRFPPEASGYLHIGHAKAALLNQHYQVTFKGKLIMRFDDTNPEKEKEDFEKVILEDVAMLQIHPDQFTYTSDHFPIIIRFAEQLLSEGKAYIDDTPPEQMKAEREQRTESRCRNNTVEQNMKMWSEMKAGTEFGQTCCMRAKIDMNSNNGCMRDPTLFRCKNTPHPRTGSTYKIYPTYDFACPIVDSLEGVTHALRTTEYHDRDDQFYWIINALRLRKPYIWEYARLNLNNTVLSKRKLTWFVEQGYVDGWDDPRFPTVRGVLRRGMTVEGLKQFIAAQGGSRSVVNMEWDKIWAFNKKVIDPVAPRYTALSGSYVVPVSIPEAAEEMKEVAKHPKNAEVGMKQVWYGPRVLVEGADAETFSEGEMVTFINWGNLTITKINKYVVSMEARLNLENKDFKKTTKITWLAETNSAPLLPTVCINYQPLISKAVITKDDDFKDYINKNSKLEEKMLGDPCLKNLKKGDIIQLQRRGFYICDQQYEPVSPNSCKESPCVLLYIPDGHVKEMPTAGSKDKSKSQASNNTVSALEDKPNPNVFNCPALSPASTSSGDLFSNIVAQGETVRQLKTAKAPKDQVDKAVQQLLSLKAQFKQETGMDYKPGMSPPSSAPAPPSTQADSSSCPHARVAQQGELLRKLKAEQAPKDQVDAAVKQLLALKAEYKQITGQDYKPGAAPAQAAPAQKASAPVKSSPAPVKSSPAPAPAGLYEQVAEQGEMVRKLKTEKAPKDQVDAAVKQLLALKAEYKQQTGQDYKPGQAPSSPAKTQSKSSTAQSSSSPQAQKLFSEVAQQGELVRKLKCEKAPKDQVDEAVKTLLDLKTKYKTLTGEEYKPVAAAGATGGEDKNRKDRENKSEKQGGGGKKGKGDKASQGKEASGGAGGSGEGQGPKKQTRLGLEAKKEENLSDWYSQVITKAEMIEYYDVSGCYVLRPWSFAIWESIKEFFDREIKKLGVENCYFPMFVSQAALEKEKSHIEDFAPEVAWVTRSGKTELAEPIAVRPTSETVMYPAYAKWVQSHRDLPIKLNQWCNVVRWEFKHPQPFLRTREFLWQEGHTAFATKEEAAEEVLQILDLYARVYEELMAIPVVKGRKTEKEKFAGGDYTTTVEAFVSASGRAIQGATSHHLGQNFSKMFEIVFEDPKKPGEKQHAFQNSWGITTRTIGVLTMVHGDNMGLVLPPRVACLQVVIIPCGVTASLPEQEKEALLIQCSKYQSRLLDAGIRVRNDMMMTEVVGVPIRLEVGPKDMQQRQCVAVRRDTGAKLTVPEAEVEKRLVDMLEDIQNSLFKKASDDLKTNMLAVDTMEQFQKELDQGKIVQIPFCGGIQCEEWIKKTTAKDQDLEPGAPSMGAKSLCIPFSPLKTLQPGQMCVSGKEPAQYYTLFGRSY</sequence>
<keyword evidence="4" id="KW-0597">Phosphoprotein</keyword>
<dbReference type="Pfam" id="PF00458">
    <property type="entry name" value="WHEP-TRS"/>
    <property type="match status" value="4"/>
</dbReference>
<dbReference type="GO" id="GO:0004827">
    <property type="term" value="F:proline-tRNA ligase activity"/>
    <property type="evidence" value="ECO:0007669"/>
    <property type="project" value="UniProtKB-EC"/>
</dbReference>
<dbReference type="InterPro" id="IPR049437">
    <property type="entry name" value="tRNA-synt_1c_C2"/>
</dbReference>
<keyword evidence="20" id="KW-0732">Signal</keyword>
<dbReference type="InterPro" id="IPR004499">
    <property type="entry name" value="Pro-tRNA-ligase_IIa_arc-type"/>
</dbReference>
<dbReference type="PROSITE" id="PS00762">
    <property type="entry name" value="WHEP_TRS_1"/>
    <property type="match status" value="3"/>
</dbReference>
<dbReference type="InterPro" id="IPR020058">
    <property type="entry name" value="Glu/Gln-tRNA-synth_Ib_cat-dom"/>
</dbReference>
<dbReference type="InterPro" id="IPR045864">
    <property type="entry name" value="aa-tRNA-synth_II/BPL/LPL"/>
</dbReference>
<dbReference type="Gene3D" id="3.40.50.620">
    <property type="entry name" value="HUPs"/>
    <property type="match status" value="1"/>
</dbReference>
<dbReference type="InterPro" id="IPR017449">
    <property type="entry name" value="Pro-tRNA_synth_II"/>
</dbReference>
<evidence type="ECO:0000256" key="1">
    <source>
        <dbReference type="ARBA" id="ARBA00009968"/>
    </source>
</evidence>
<dbReference type="GO" id="GO:0006424">
    <property type="term" value="P:glutamyl-tRNA aminoacylation"/>
    <property type="evidence" value="ECO:0007669"/>
    <property type="project" value="InterPro"/>
</dbReference>
<dbReference type="GO" id="GO:0005737">
    <property type="term" value="C:cytoplasm"/>
    <property type="evidence" value="ECO:0007669"/>
    <property type="project" value="InterPro"/>
</dbReference>
<dbReference type="GO" id="GO:0017101">
    <property type="term" value="C:aminoacyl-tRNA synthetase multienzyme complex"/>
    <property type="evidence" value="ECO:0007669"/>
    <property type="project" value="UniProtKB-ARBA"/>
</dbReference>
<evidence type="ECO:0000256" key="3">
    <source>
        <dbReference type="ARBA" id="ARBA00012835"/>
    </source>
</evidence>
<keyword evidence="11" id="KW-0648">Protein biosynthesis</keyword>
<organism evidence="24 25">
    <name type="scientific">Sparus aurata</name>
    <name type="common">Gilthead sea bream</name>
    <dbReference type="NCBI Taxonomy" id="8175"/>
    <lineage>
        <taxon>Eukaryota</taxon>
        <taxon>Metazoa</taxon>
        <taxon>Chordata</taxon>
        <taxon>Craniata</taxon>
        <taxon>Vertebrata</taxon>
        <taxon>Euteleostomi</taxon>
        <taxon>Actinopterygii</taxon>
        <taxon>Neopterygii</taxon>
        <taxon>Teleostei</taxon>
        <taxon>Neoteleostei</taxon>
        <taxon>Acanthomorphata</taxon>
        <taxon>Eupercaria</taxon>
        <taxon>Spariformes</taxon>
        <taxon>Sparidae</taxon>
        <taxon>Sparus</taxon>
    </lineage>
</organism>
<keyword evidence="7" id="KW-0547">Nucleotide-binding</keyword>
<dbReference type="Pfam" id="PF20974">
    <property type="entry name" value="tRNA-synt_1c_C2"/>
    <property type="match status" value="1"/>
</dbReference>
<dbReference type="HAMAP" id="MF_01571">
    <property type="entry name" value="Pro_tRNA_synth_type3"/>
    <property type="match status" value="1"/>
</dbReference>
<dbReference type="SUPFAM" id="SSF50715">
    <property type="entry name" value="Ribosomal protein L25-like"/>
    <property type="match status" value="1"/>
</dbReference>
<feature type="compositionally biased region" description="Gly residues" evidence="19">
    <location>
        <begin position="1067"/>
        <end position="1078"/>
    </location>
</feature>
<keyword evidence="25" id="KW-1185">Reference proteome</keyword>
<dbReference type="InterPro" id="IPR014729">
    <property type="entry name" value="Rossmann-like_a/b/a_fold"/>
</dbReference>
<feature type="signal peptide" evidence="20">
    <location>
        <begin position="1"/>
        <end position="22"/>
    </location>
</feature>
<dbReference type="EC" id="6.1.1.15" evidence="2"/>
<dbReference type="GO" id="GO:0046872">
    <property type="term" value="F:metal ion binding"/>
    <property type="evidence" value="ECO:0007669"/>
    <property type="project" value="UniProtKB-KW"/>
</dbReference>
<dbReference type="PROSITE" id="PS51185">
    <property type="entry name" value="WHEP_TRS_2"/>
    <property type="match status" value="4"/>
</dbReference>
<dbReference type="PROSITE" id="PS00178">
    <property type="entry name" value="AA_TRNA_LIGASE_I"/>
    <property type="match status" value="1"/>
</dbReference>
<evidence type="ECO:0000259" key="23">
    <source>
        <dbReference type="PROSITE" id="PS51185"/>
    </source>
</evidence>
<dbReference type="Gene3D" id="3.40.50.800">
    <property type="entry name" value="Anticodon-binding domain"/>
    <property type="match status" value="1"/>
</dbReference>
<evidence type="ECO:0000256" key="7">
    <source>
        <dbReference type="ARBA" id="ARBA00022741"/>
    </source>
</evidence>
<feature type="region of interest" description="Disordered" evidence="19">
    <location>
        <begin position="1029"/>
        <end position="1084"/>
    </location>
</feature>
<accession>A0A671YQC7</accession>
<dbReference type="CDD" id="cd10309">
    <property type="entry name" value="GST_C_GluProRS_N"/>
    <property type="match status" value="1"/>
</dbReference>
<dbReference type="PROSITE" id="PS50405">
    <property type="entry name" value="GST_CTER"/>
    <property type="match status" value="1"/>
</dbReference>
<gene>
    <name evidence="24" type="primary">EPRS1</name>
    <name evidence="24" type="synonym">eprs1</name>
</gene>
<feature type="compositionally biased region" description="Basic and acidic residues" evidence="19">
    <location>
        <begin position="1034"/>
        <end position="1048"/>
    </location>
</feature>
<feature type="compositionally biased region" description="Low complexity" evidence="19">
    <location>
        <begin position="957"/>
        <end position="976"/>
    </location>
</feature>
<dbReference type="Ensembl" id="ENSSAUT00010067930.1">
    <property type="protein sequence ID" value="ENSSAUP00010064850.1"/>
    <property type="gene ID" value="ENSSAUG00010024284.1"/>
</dbReference>
<evidence type="ECO:0000256" key="19">
    <source>
        <dbReference type="SAM" id="MobiDB-lite"/>
    </source>
</evidence>
<feature type="domain" description="WHEP-TRS" evidence="23">
    <location>
        <begin position="973"/>
        <end position="1029"/>
    </location>
</feature>
<feature type="compositionally biased region" description="Pro residues" evidence="19">
    <location>
        <begin position="798"/>
        <end position="808"/>
    </location>
</feature>
<dbReference type="InterPro" id="IPR036621">
    <property type="entry name" value="Anticodon-bd_dom_sf"/>
</dbReference>
<dbReference type="InterPro" id="IPR016061">
    <property type="entry name" value="Pro-tRNA_ligase_II_C"/>
</dbReference>
<dbReference type="SUPFAM" id="SSF47060">
    <property type="entry name" value="S15/NS1 RNA-binding domain"/>
    <property type="match status" value="4"/>
</dbReference>
<name>A0A671YQC7_SPAAU</name>
<dbReference type="InterPro" id="IPR009068">
    <property type="entry name" value="uS15_NS1_RNA-bd_sf"/>
</dbReference>
<dbReference type="Pfam" id="PF00587">
    <property type="entry name" value="tRNA-synt_2b"/>
    <property type="match status" value="1"/>
</dbReference>
<dbReference type="SUPFAM" id="SSF55681">
    <property type="entry name" value="Class II aaRS and biotin synthetases"/>
    <property type="match status" value="1"/>
</dbReference>